<dbReference type="Proteomes" id="UP000531172">
    <property type="component" value="Unassembled WGS sequence"/>
</dbReference>
<evidence type="ECO:0000259" key="1">
    <source>
        <dbReference type="PROSITE" id="PS51186"/>
    </source>
</evidence>
<comment type="caution">
    <text evidence="2">The sequence shown here is derived from an EMBL/GenBank/DDBJ whole genome shotgun (WGS) entry which is preliminary data.</text>
</comment>
<dbReference type="PROSITE" id="PS51186">
    <property type="entry name" value="GNAT"/>
    <property type="match status" value="1"/>
</dbReference>
<organism evidence="2 3">
    <name type="scientific">Listeria monocytogenes</name>
    <dbReference type="NCBI Taxonomy" id="1639"/>
    <lineage>
        <taxon>Bacteria</taxon>
        <taxon>Bacillati</taxon>
        <taxon>Bacillota</taxon>
        <taxon>Bacilli</taxon>
        <taxon>Bacillales</taxon>
        <taxon>Listeriaceae</taxon>
        <taxon>Listeria</taxon>
    </lineage>
</organism>
<dbReference type="CDD" id="cd04301">
    <property type="entry name" value="NAT_SF"/>
    <property type="match status" value="1"/>
</dbReference>
<dbReference type="PANTHER" id="PTHR43617:SF34">
    <property type="entry name" value="PUTATIVE-RELATED"/>
    <property type="match status" value="1"/>
</dbReference>
<dbReference type="EMBL" id="AABBWO010000005">
    <property type="protein sequence ID" value="EAG4184648.1"/>
    <property type="molecule type" value="Genomic_DNA"/>
</dbReference>
<protein>
    <submittedName>
        <fullName evidence="2">N-acetyltransferase</fullName>
    </submittedName>
</protein>
<dbReference type="InterPro" id="IPR016181">
    <property type="entry name" value="Acyl_CoA_acyltransferase"/>
</dbReference>
<sequence>MILSIKNIDSFEKESIVEEVASLVVAGFKSKFTKTLFKETEVHDIIYAFCHYIYTEQDENLLIAIQDKLVCGCMFVTSKSDSHQKLYQALRKFLSFSQCLKLIFLFSLLSHKPVQNERYIDFITVSPNFRGQGIGKMLISHCLETFHDEQITLYVAKNNNRACKLYRALGFQVIQKENSTLMGVLTGIKKWQKMEWIQ</sequence>
<proteinExistence type="predicted"/>
<gene>
    <name evidence="2" type="ORF">CAC64_10045</name>
</gene>
<feature type="domain" description="N-acetyltransferase" evidence="1">
    <location>
        <begin position="112"/>
        <end position="195"/>
    </location>
</feature>
<accession>A0AAN3BU98</accession>
<evidence type="ECO:0000313" key="3">
    <source>
        <dbReference type="Proteomes" id="UP000531172"/>
    </source>
</evidence>
<evidence type="ECO:0000313" key="2">
    <source>
        <dbReference type="EMBL" id="EAG4184648.1"/>
    </source>
</evidence>
<reference evidence="2 3" key="1">
    <citation type="submission" date="2018-06" db="EMBL/GenBank/DDBJ databases">
        <authorList>
            <consortium name="PulseNet: The National Subtyping Network for Foodborne Disease Surveillance"/>
            <person name="Tarr C.L."/>
            <person name="Trees E."/>
            <person name="Katz L.S."/>
            <person name="Carleton-Romer H.A."/>
            <person name="Stroika S."/>
            <person name="Kucerova Z."/>
            <person name="Roache K.F."/>
            <person name="Sabol A.L."/>
            <person name="Besser J."/>
            <person name="Gerner-Smidt P."/>
        </authorList>
    </citation>
    <scope>NUCLEOTIDE SEQUENCE [LARGE SCALE GENOMIC DNA]</scope>
    <source>
        <strain evidence="2 3">PNUSAL003001</strain>
    </source>
</reference>
<dbReference type="PANTHER" id="PTHR43617">
    <property type="entry name" value="L-AMINO ACID N-ACETYLTRANSFERASE"/>
    <property type="match status" value="1"/>
</dbReference>
<dbReference type="InterPro" id="IPR000182">
    <property type="entry name" value="GNAT_dom"/>
</dbReference>
<dbReference type="Pfam" id="PF00583">
    <property type="entry name" value="Acetyltransf_1"/>
    <property type="match status" value="1"/>
</dbReference>
<dbReference type="Gene3D" id="3.40.630.30">
    <property type="match status" value="1"/>
</dbReference>
<dbReference type="SUPFAM" id="SSF55729">
    <property type="entry name" value="Acyl-CoA N-acyltransferases (Nat)"/>
    <property type="match status" value="1"/>
</dbReference>
<dbReference type="GO" id="GO:0016747">
    <property type="term" value="F:acyltransferase activity, transferring groups other than amino-acyl groups"/>
    <property type="evidence" value="ECO:0007669"/>
    <property type="project" value="InterPro"/>
</dbReference>
<dbReference type="AlphaFoldDB" id="A0AAN3BU98"/>
<name>A0AAN3BU98_LISMN</name>
<dbReference type="InterPro" id="IPR050276">
    <property type="entry name" value="MshD_Acetyltransferase"/>
</dbReference>